<dbReference type="InterPro" id="IPR040442">
    <property type="entry name" value="Pyrv_kinase-like_dom_sf"/>
</dbReference>
<dbReference type="SUPFAM" id="SSF51261">
    <property type="entry name" value="Duplicated hybrid motif"/>
    <property type="match status" value="1"/>
</dbReference>
<comment type="cofactor">
    <cofactor evidence="2">
        <name>Mg(2+)</name>
        <dbReference type="ChEBI" id="CHEBI:18420"/>
    </cofactor>
</comment>
<dbReference type="InterPro" id="IPR001127">
    <property type="entry name" value="PTS_EIIA_1_perm"/>
</dbReference>
<evidence type="ECO:0000313" key="16">
    <source>
        <dbReference type="EMBL" id="SMA47782.1"/>
    </source>
</evidence>
<dbReference type="FunFam" id="2.70.70.10:FF:000001">
    <property type="entry name" value="PTS system glucose-specific IIA component"/>
    <property type="match status" value="1"/>
</dbReference>
<dbReference type="SUPFAM" id="SSF47831">
    <property type="entry name" value="Enzyme I of the PEP:sugar phosphotransferase system HPr-binding (sub)domain"/>
    <property type="match status" value="1"/>
</dbReference>
<dbReference type="Gene3D" id="3.30.1340.10">
    <property type="entry name" value="HPr-like"/>
    <property type="match status" value="1"/>
</dbReference>
<dbReference type="EMBL" id="FWPT01000005">
    <property type="protein sequence ID" value="SMA47782.1"/>
    <property type="molecule type" value="Genomic_DNA"/>
</dbReference>
<dbReference type="Pfam" id="PF00358">
    <property type="entry name" value="PTS_EIIA_1"/>
    <property type="match status" value="1"/>
</dbReference>
<dbReference type="PROSITE" id="PS51350">
    <property type="entry name" value="PTS_HPR_DOM"/>
    <property type="match status" value="1"/>
</dbReference>
<dbReference type="PANTHER" id="PTHR46244:SF6">
    <property type="entry name" value="PHOSPHOENOLPYRUVATE-PROTEIN PHOSPHOTRANSFERASE"/>
    <property type="match status" value="1"/>
</dbReference>
<dbReference type="PRINTS" id="PR01736">
    <property type="entry name" value="PHPHTRNFRASE"/>
</dbReference>
<dbReference type="PRINTS" id="PR00107">
    <property type="entry name" value="PHOSPHOCPHPR"/>
</dbReference>
<dbReference type="InterPro" id="IPR000032">
    <property type="entry name" value="HPr-like"/>
</dbReference>
<keyword evidence="6" id="KW-0813">Transport</keyword>
<keyword evidence="9 16" id="KW-0808">Transferase</keyword>
<evidence type="ECO:0000313" key="17">
    <source>
        <dbReference type="Proteomes" id="UP000196573"/>
    </source>
</evidence>
<dbReference type="NCBIfam" id="TIGR00830">
    <property type="entry name" value="PTBA"/>
    <property type="match status" value="1"/>
</dbReference>
<dbReference type="NCBIfam" id="TIGR01003">
    <property type="entry name" value="PTS_HPr_family"/>
    <property type="match status" value="1"/>
</dbReference>
<dbReference type="PROSITE" id="PS51093">
    <property type="entry name" value="PTS_EIIA_TYPE_1"/>
    <property type="match status" value="1"/>
</dbReference>
<dbReference type="Pfam" id="PF00391">
    <property type="entry name" value="PEP-utilizers"/>
    <property type="match status" value="1"/>
</dbReference>
<dbReference type="Proteomes" id="UP000196573">
    <property type="component" value="Unassembled WGS sequence"/>
</dbReference>
<dbReference type="InterPro" id="IPR015813">
    <property type="entry name" value="Pyrv/PenolPyrv_kinase-like_dom"/>
</dbReference>
<organism evidence="16 17">
    <name type="scientific">Parendozoicomonas haliclonae</name>
    <dbReference type="NCBI Taxonomy" id="1960125"/>
    <lineage>
        <taxon>Bacteria</taxon>
        <taxon>Pseudomonadati</taxon>
        <taxon>Pseudomonadota</taxon>
        <taxon>Gammaproteobacteria</taxon>
        <taxon>Oceanospirillales</taxon>
        <taxon>Endozoicomonadaceae</taxon>
        <taxon>Parendozoicomonas</taxon>
    </lineage>
</organism>
<dbReference type="PANTHER" id="PTHR46244">
    <property type="entry name" value="PHOSPHOENOLPYRUVATE-PROTEIN PHOSPHOTRANSFERASE"/>
    <property type="match status" value="1"/>
</dbReference>
<keyword evidence="11" id="KW-0479">Metal-binding</keyword>
<feature type="domain" description="PTS EIIA type-1" evidence="14">
    <location>
        <begin position="30"/>
        <end position="134"/>
    </location>
</feature>
<keyword evidence="7" id="KW-0963">Cytoplasm</keyword>
<evidence type="ECO:0000256" key="1">
    <source>
        <dbReference type="ARBA" id="ARBA00000683"/>
    </source>
</evidence>
<dbReference type="RefSeq" id="WP_242667303.1">
    <property type="nucleotide sequence ID" value="NZ_CBCSCN010000003.1"/>
</dbReference>
<keyword evidence="12" id="KW-0418">Kinase</keyword>
<keyword evidence="10" id="KW-0598">Phosphotransferase system</keyword>
<dbReference type="EC" id="2.7.3.9" evidence="5"/>
<feature type="domain" description="HPr" evidence="15">
    <location>
        <begin position="177"/>
        <end position="264"/>
    </location>
</feature>
<dbReference type="InterPro" id="IPR008279">
    <property type="entry name" value="PEP-util_enz_mobile_dom"/>
</dbReference>
<evidence type="ECO:0000256" key="13">
    <source>
        <dbReference type="ARBA" id="ARBA00022842"/>
    </source>
</evidence>
<gene>
    <name evidence="16" type="primary">ptsI_2</name>
    <name evidence="16" type="ORF">EHSB41UT_02549</name>
</gene>
<dbReference type="Pfam" id="PF05524">
    <property type="entry name" value="PEP-utilisers_N"/>
    <property type="match status" value="1"/>
</dbReference>
<protein>
    <recommendedName>
        <fullName evidence="5">phosphoenolpyruvate--protein phosphotransferase</fullName>
        <ecNumber evidence="5">2.7.3.9</ecNumber>
    </recommendedName>
</protein>
<evidence type="ECO:0000256" key="9">
    <source>
        <dbReference type="ARBA" id="ARBA00022679"/>
    </source>
</evidence>
<evidence type="ECO:0000259" key="15">
    <source>
        <dbReference type="PROSITE" id="PS51350"/>
    </source>
</evidence>
<dbReference type="AlphaFoldDB" id="A0A1X7AL04"/>
<dbReference type="InterPro" id="IPR006318">
    <property type="entry name" value="PTS_EI-like"/>
</dbReference>
<dbReference type="Gene3D" id="3.50.30.10">
    <property type="entry name" value="Phosphohistidine domain"/>
    <property type="match status" value="1"/>
</dbReference>
<dbReference type="InterPro" id="IPR011055">
    <property type="entry name" value="Dup_hybrid_motif"/>
</dbReference>
<comment type="similarity">
    <text evidence="4">Belongs to the PEP-utilizing enzyme family.</text>
</comment>
<dbReference type="InterPro" id="IPR018274">
    <property type="entry name" value="PEP_util_AS"/>
</dbReference>
<dbReference type="PROSITE" id="PS00369">
    <property type="entry name" value="PTS_HPR_HIS"/>
    <property type="match status" value="1"/>
</dbReference>
<comment type="subcellular location">
    <subcellularLocation>
        <location evidence="3">Cytoplasm</location>
    </subcellularLocation>
</comment>
<dbReference type="GO" id="GO:0016301">
    <property type="term" value="F:kinase activity"/>
    <property type="evidence" value="ECO:0007669"/>
    <property type="project" value="UniProtKB-KW"/>
</dbReference>
<evidence type="ECO:0000256" key="11">
    <source>
        <dbReference type="ARBA" id="ARBA00022723"/>
    </source>
</evidence>
<dbReference type="InterPro" id="IPR000121">
    <property type="entry name" value="PEP_util_C"/>
</dbReference>
<keyword evidence="8" id="KW-0762">Sugar transport</keyword>
<dbReference type="PROSITE" id="PS00370">
    <property type="entry name" value="PEP_ENZYMES_PHOS_SITE"/>
    <property type="match status" value="1"/>
</dbReference>
<dbReference type="Pfam" id="PF02896">
    <property type="entry name" value="PEP-utilizers_C"/>
    <property type="match status" value="1"/>
</dbReference>
<dbReference type="Gene3D" id="1.10.274.10">
    <property type="entry name" value="PtsI, HPr-binding domain"/>
    <property type="match status" value="1"/>
</dbReference>
<evidence type="ECO:0000256" key="3">
    <source>
        <dbReference type="ARBA" id="ARBA00004496"/>
    </source>
</evidence>
<dbReference type="CDD" id="cd00367">
    <property type="entry name" value="PTS-HPr_like"/>
    <property type="match status" value="1"/>
</dbReference>
<dbReference type="InterPro" id="IPR036637">
    <property type="entry name" value="Phosphohistidine_dom_sf"/>
</dbReference>
<evidence type="ECO:0000256" key="5">
    <source>
        <dbReference type="ARBA" id="ARBA00012232"/>
    </source>
</evidence>
<dbReference type="SUPFAM" id="SSF55594">
    <property type="entry name" value="HPr-like"/>
    <property type="match status" value="1"/>
</dbReference>
<dbReference type="GO" id="GO:0008965">
    <property type="term" value="F:phosphoenolpyruvate-protein phosphotransferase activity"/>
    <property type="evidence" value="ECO:0007669"/>
    <property type="project" value="UniProtKB-EC"/>
</dbReference>
<evidence type="ECO:0000256" key="12">
    <source>
        <dbReference type="ARBA" id="ARBA00022777"/>
    </source>
</evidence>
<dbReference type="Gene3D" id="3.20.20.60">
    <property type="entry name" value="Phosphoenolpyruvate-binding domains"/>
    <property type="match status" value="1"/>
</dbReference>
<dbReference type="SUPFAM" id="SSF52009">
    <property type="entry name" value="Phosphohistidine domain"/>
    <property type="match status" value="1"/>
</dbReference>
<dbReference type="NCBIfam" id="TIGR01417">
    <property type="entry name" value="PTS_I_fam"/>
    <property type="match status" value="1"/>
</dbReference>
<dbReference type="Gene3D" id="2.70.70.10">
    <property type="entry name" value="Glucose Permease (Domain IIA)"/>
    <property type="match status" value="1"/>
</dbReference>
<evidence type="ECO:0000256" key="10">
    <source>
        <dbReference type="ARBA" id="ARBA00022683"/>
    </source>
</evidence>
<accession>A0A1X7AL04</accession>
<evidence type="ECO:0000256" key="2">
    <source>
        <dbReference type="ARBA" id="ARBA00001946"/>
    </source>
</evidence>
<dbReference type="InterPro" id="IPR008731">
    <property type="entry name" value="PTS_EIN"/>
</dbReference>
<evidence type="ECO:0000259" key="14">
    <source>
        <dbReference type="PROSITE" id="PS51093"/>
    </source>
</evidence>
<evidence type="ECO:0000256" key="8">
    <source>
        <dbReference type="ARBA" id="ARBA00022597"/>
    </source>
</evidence>
<reference evidence="16 17" key="1">
    <citation type="submission" date="2017-03" db="EMBL/GenBank/DDBJ databases">
        <authorList>
            <person name="Afonso C.L."/>
            <person name="Miller P.J."/>
            <person name="Scott M.A."/>
            <person name="Spackman E."/>
            <person name="Goraichik I."/>
            <person name="Dimitrov K.M."/>
            <person name="Suarez D.L."/>
            <person name="Swayne D.E."/>
        </authorList>
    </citation>
    <scope>NUCLEOTIDE SEQUENCE [LARGE SCALE GENOMIC DNA]</scope>
    <source>
        <strain evidence="16">SB41UT1</strain>
    </source>
</reference>
<evidence type="ECO:0000256" key="7">
    <source>
        <dbReference type="ARBA" id="ARBA00022490"/>
    </source>
</evidence>
<name>A0A1X7AL04_9GAMM</name>
<dbReference type="InterPro" id="IPR050499">
    <property type="entry name" value="PEP-utilizing_PTS_enzyme"/>
</dbReference>
<comment type="catalytic activity">
    <reaction evidence="1">
        <text>L-histidyl-[protein] + phosphoenolpyruvate = N(pros)-phospho-L-histidyl-[protein] + pyruvate</text>
        <dbReference type="Rhea" id="RHEA:23880"/>
        <dbReference type="Rhea" id="RHEA-COMP:9745"/>
        <dbReference type="Rhea" id="RHEA-COMP:9746"/>
        <dbReference type="ChEBI" id="CHEBI:15361"/>
        <dbReference type="ChEBI" id="CHEBI:29979"/>
        <dbReference type="ChEBI" id="CHEBI:58702"/>
        <dbReference type="ChEBI" id="CHEBI:64837"/>
        <dbReference type="EC" id="2.7.3.9"/>
    </reaction>
</comment>
<evidence type="ECO:0000256" key="6">
    <source>
        <dbReference type="ARBA" id="ARBA00022448"/>
    </source>
</evidence>
<dbReference type="InterPro" id="IPR036618">
    <property type="entry name" value="PtsI_HPr-bd_sf"/>
</dbReference>
<keyword evidence="17" id="KW-1185">Reference proteome</keyword>
<dbReference type="Pfam" id="PF00381">
    <property type="entry name" value="PTS-HPr"/>
    <property type="match status" value="1"/>
</dbReference>
<dbReference type="InterPro" id="IPR001020">
    <property type="entry name" value="PTS_HPr_His_P_site"/>
</dbReference>
<evidence type="ECO:0000256" key="4">
    <source>
        <dbReference type="ARBA" id="ARBA00007837"/>
    </source>
</evidence>
<dbReference type="GO" id="GO:0005737">
    <property type="term" value="C:cytoplasm"/>
    <property type="evidence" value="ECO:0007669"/>
    <property type="project" value="UniProtKB-SubCell"/>
</dbReference>
<dbReference type="GO" id="GO:0009401">
    <property type="term" value="P:phosphoenolpyruvate-dependent sugar phosphotransferase system"/>
    <property type="evidence" value="ECO:0007669"/>
    <property type="project" value="UniProtKB-KW"/>
</dbReference>
<proteinExistence type="inferred from homology"/>
<keyword evidence="16" id="KW-0670">Pyruvate</keyword>
<sequence length="855" mass="91230">MSPNALASDRELVLLSPLSGLILPLTEVPDPAFAQRMMGDGIAIDPTSNRVVSPVDGTVSQLFRTHHALTLTTAHNKKILIHIGLDTVALKGEGFKPLVAEGDTVTAGQPLIEFDMDYLAQHARSLITPVLIDQPKGAQLSGLAQGFVEGGKTPLMRLADSGSTGAQPSAAVSGEPDAIAEVVIPNPTGLHARPSAVFVKERSGFTAEVRLSCNGIDGRSDSVTEIMKLNTRQGDVLTIKAWGDDAEAAVKALVTAVQSGLGEDVSSFKVDSAGVHTPIPEEQPLLSYGSNDPNRLSGVKAAPGRAVGKIVHAGDLEFHYQDHTADSQAEKALLEQSLTRVRNTLSQLVSSLQSEDKKEQSEIFAAHLVLLDDPAIASNVRARIDQGFSAGFAWDKTIEEEVGALRGLNNPILAGRAADIQDVGNRVLADLTGVSVTADAWPENAIPVYRDVTPSDLLTLDLSKVVGLCSLEGGASSHAAIISRSLDLPYLAGVDSQIHDLVNGTQVIINADKGYVQLNPTAEDIERCQNYKQKAEAEYQAALQIASEHAVTSDGTAIEVAANIGSLADAKKAVELGAEGVGLLRTEFLYLDRITAPTEDEQTEIYTDILQAMGPDRPVIIRTLDVGGDKPLAYLPLPAEENPFLGERGIRVGINRPSILRTQIRALLRSAKAGKLRVMLPMIGSLDEFRAVKKLMDDESANLNTSVELGIMIEVPSAALMAQELAREAAFFSIGTNDLTQYTLAMDRGHPRMASRIDGLHPAVLRMIAMTCKGAAAEQRWTGVCGGLASDLDAIPLLLGLGVNELSVSVPTLPLVKAKVRQLDITRCRKLASEALNREDGAQVRALLKQWQEQE</sequence>
<dbReference type="InterPro" id="IPR035895">
    <property type="entry name" value="HPr-like_sf"/>
</dbReference>
<dbReference type="SUPFAM" id="SSF51621">
    <property type="entry name" value="Phosphoenolpyruvate/pyruvate domain"/>
    <property type="match status" value="1"/>
</dbReference>
<keyword evidence="13" id="KW-0460">Magnesium</keyword>
<dbReference type="GO" id="GO:0046872">
    <property type="term" value="F:metal ion binding"/>
    <property type="evidence" value="ECO:0007669"/>
    <property type="project" value="UniProtKB-KW"/>
</dbReference>